<feature type="transmembrane region" description="Helical" evidence="6">
    <location>
        <begin position="64"/>
        <end position="88"/>
    </location>
</feature>
<dbReference type="GO" id="GO:0009977">
    <property type="term" value="F:proton motive force dependent protein transmembrane transporter activity"/>
    <property type="evidence" value="ECO:0007669"/>
    <property type="project" value="TreeGrafter"/>
</dbReference>
<feature type="transmembrane region" description="Helical" evidence="6">
    <location>
        <begin position="189"/>
        <end position="207"/>
    </location>
</feature>
<evidence type="ECO:0000256" key="6">
    <source>
        <dbReference type="SAM" id="Phobius"/>
    </source>
</evidence>
<protein>
    <submittedName>
        <fullName evidence="7">TatC</fullName>
    </submittedName>
</protein>
<feature type="transmembrane region" description="Helical" evidence="6">
    <location>
        <begin position="108"/>
        <end position="127"/>
    </location>
</feature>
<keyword evidence="7" id="KW-0496">Mitochondrion</keyword>
<dbReference type="InterPro" id="IPR002033">
    <property type="entry name" value="TatC"/>
</dbReference>
<feature type="transmembrane region" description="Helical" evidence="6">
    <location>
        <begin position="20"/>
        <end position="44"/>
    </location>
</feature>
<accession>A0A7S6UA27</accession>
<dbReference type="AlphaFoldDB" id="A0A7S6UA27"/>
<feature type="transmembrane region" description="Helical" evidence="6">
    <location>
        <begin position="157"/>
        <end position="177"/>
    </location>
</feature>
<dbReference type="EMBL" id="MT259947">
    <property type="protein sequence ID" value="QOW07619.1"/>
    <property type="molecule type" value="Genomic_DNA"/>
</dbReference>
<dbReference type="GeneID" id="63377941"/>
<dbReference type="GO" id="GO:0043953">
    <property type="term" value="P:protein transport by the Tat complex"/>
    <property type="evidence" value="ECO:0007669"/>
    <property type="project" value="TreeGrafter"/>
</dbReference>
<keyword evidence="4 6" id="KW-1133">Transmembrane helix</keyword>
<comment type="similarity">
    <text evidence="2">Belongs to the TatC family.</text>
</comment>
<evidence type="ECO:0000256" key="3">
    <source>
        <dbReference type="ARBA" id="ARBA00022692"/>
    </source>
</evidence>
<reference evidence="7" key="1">
    <citation type="submission" date="2020-03" db="EMBL/GenBank/DDBJ databases">
        <title>Schizocladia ischiensis organellar genomes: estimating the origin of multicellularity in heterokonts and the emergence of shallow ocean ecosystems.</title>
        <authorList>
            <person name="Phillips N."/>
            <person name="Brawn E.L."/>
            <person name="Boore J."/>
            <person name="Cheda B."/>
            <person name="Salomon M."/>
            <person name="Kawai H."/>
            <person name="Yamagishi T."/>
        </authorList>
    </citation>
    <scope>NUCLEOTIDE SEQUENCE</scope>
</reference>
<organism evidence="7">
    <name type="scientific">Schizocladia ischiensis</name>
    <dbReference type="NCBI Taxonomy" id="196139"/>
    <lineage>
        <taxon>Eukaryota</taxon>
        <taxon>Sar</taxon>
        <taxon>Stramenopiles</taxon>
        <taxon>Ochrophyta</taxon>
        <taxon>PX clade</taxon>
        <taxon>Schizocladiophyceae</taxon>
        <taxon>Schizocladiales</taxon>
        <taxon>Schizocladiaceae</taxon>
        <taxon>Schizocladia</taxon>
    </lineage>
</organism>
<feature type="transmembrane region" description="Helical" evidence="6">
    <location>
        <begin position="213"/>
        <end position="236"/>
    </location>
</feature>
<keyword evidence="3 6" id="KW-0812">Transmembrane</keyword>
<dbReference type="PANTHER" id="PTHR30371:SF0">
    <property type="entry name" value="SEC-INDEPENDENT PROTEIN TRANSLOCASE PROTEIN TATC, CHLOROPLASTIC-RELATED"/>
    <property type="match status" value="1"/>
</dbReference>
<comment type="subcellular location">
    <subcellularLocation>
        <location evidence="1">Membrane</location>
        <topology evidence="1">Multi-pass membrane protein</topology>
    </subcellularLocation>
</comment>
<dbReference type="GO" id="GO:0033281">
    <property type="term" value="C:TAT protein transport complex"/>
    <property type="evidence" value="ECO:0007669"/>
    <property type="project" value="TreeGrafter"/>
</dbReference>
<dbReference type="PRINTS" id="PR01840">
    <property type="entry name" value="TATCFAMILY"/>
</dbReference>
<dbReference type="Pfam" id="PF00902">
    <property type="entry name" value="TatC"/>
    <property type="match status" value="1"/>
</dbReference>
<sequence>MQKAFLSFSQHLQEFKYRFIYTGFAFFLSFSLTYAYKESILYILLPKGFSHFLATQLTEVFFSYLHICTLLSLFLTLPFAFLQAYLFLRPGLYFYESQRIGQILKGAFPFYAFIYTQAFPFCLNWLWDIFTPYNDSTNFSAVSLNFEPRLEDFIEGIGQFLKVLSLSFPCLLILLYIQQKTKIYFWIRHRSLIYLLAFSLAALLTPPDVYSQLLLGLVFIILFEIHLSLWSVYLAYGKKSRW</sequence>
<evidence type="ECO:0000256" key="2">
    <source>
        <dbReference type="ARBA" id="ARBA00008882"/>
    </source>
</evidence>
<evidence type="ECO:0000256" key="4">
    <source>
        <dbReference type="ARBA" id="ARBA00022989"/>
    </source>
</evidence>
<dbReference type="GO" id="GO:0065002">
    <property type="term" value="P:intracellular protein transmembrane transport"/>
    <property type="evidence" value="ECO:0007669"/>
    <property type="project" value="TreeGrafter"/>
</dbReference>
<evidence type="ECO:0000313" key="7">
    <source>
        <dbReference type="EMBL" id="QOW07619.1"/>
    </source>
</evidence>
<evidence type="ECO:0000256" key="5">
    <source>
        <dbReference type="ARBA" id="ARBA00023136"/>
    </source>
</evidence>
<gene>
    <name evidence="7" type="primary">tatC</name>
</gene>
<keyword evidence="5 6" id="KW-0472">Membrane</keyword>
<dbReference type="PANTHER" id="PTHR30371">
    <property type="entry name" value="SEC-INDEPENDENT PROTEIN TRANSLOCASE PROTEIN TATC"/>
    <property type="match status" value="1"/>
</dbReference>
<name>A0A7S6UA27_9STRA</name>
<proteinExistence type="inferred from homology"/>
<dbReference type="RefSeq" id="YP_010032405.1">
    <property type="nucleotide sequence ID" value="NC_053869.1"/>
</dbReference>
<geneLocation type="mitochondrion" evidence="7"/>
<evidence type="ECO:0000256" key="1">
    <source>
        <dbReference type="ARBA" id="ARBA00004141"/>
    </source>
</evidence>